<keyword evidence="14" id="KW-0325">Glycoprotein</keyword>
<evidence type="ECO:0000256" key="11">
    <source>
        <dbReference type="ARBA" id="ARBA00022989"/>
    </source>
</evidence>
<dbReference type="PANTHER" id="PTHR47983">
    <property type="entry name" value="PTO-INTERACTING PROTEIN 1-LIKE"/>
    <property type="match status" value="1"/>
</dbReference>
<dbReference type="EMBL" id="KQ996030">
    <property type="protein sequence ID" value="KZV45615.1"/>
    <property type="molecule type" value="Genomic_DNA"/>
</dbReference>
<dbReference type="GO" id="GO:0004713">
    <property type="term" value="F:protein tyrosine kinase activity"/>
    <property type="evidence" value="ECO:0007669"/>
    <property type="project" value="InterPro"/>
</dbReference>
<evidence type="ECO:0000256" key="16">
    <source>
        <dbReference type="ARBA" id="ARBA00048679"/>
    </source>
</evidence>
<keyword evidence="4" id="KW-0597">Phosphoprotein</keyword>
<dbReference type="FunFam" id="2.60.120.430:FF:000003">
    <property type="entry name" value="FERONIA receptor-like kinase"/>
    <property type="match status" value="1"/>
</dbReference>
<protein>
    <recommendedName>
        <fullName evidence="2">non-specific serine/threonine protein kinase</fullName>
        <ecNumber evidence="2">2.7.11.1</ecNumber>
    </recommendedName>
</protein>
<dbReference type="InterPro" id="IPR017441">
    <property type="entry name" value="Protein_kinase_ATP_BS"/>
</dbReference>
<evidence type="ECO:0000256" key="7">
    <source>
        <dbReference type="ARBA" id="ARBA00022729"/>
    </source>
</evidence>
<feature type="binding site" evidence="17">
    <location>
        <position position="484"/>
    </location>
    <ligand>
        <name>ATP</name>
        <dbReference type="ChEBI" id="CHEBI:30616"/>
    </ligand>
</feature>
<dbReference type="Pfam" id="PF11721">
    <property type="entry name" value="Malectin"/>
    <property type="match status" value="1"/>
</dbReference>
<keyword evidence="8 17" id="KW-0547">Nucleotide-binding</keyword>
<dbReference type="Gene3D" id="2.60.120.430">
    <property type="entry name" value="Galactose-binding lectin"/>
    <property type="match status" value="2"/>
</dbReference>
<keyword evidence="22" id="KW-1185">Reference proteome</keyword>
<evidence type="ECO:0000256" key="9">
    <source>
        <dbReference type="ARBA" id="ARBA00022777"/>
    </source>
</evidence>
<dbReference type="GO" id="GO:0005524">
    <property type="term" value="F:ATP binding"/>
    <property type="evidence" value="ECO:0007669"/>
    <property type="project" value="UniProtKB-UniRule"/>
</dbReference>
<accession>A0A2Z7CFY4</accession>
<feature type="region of interest" description="Disordered" evidence="18">
    <location>
        <begin position="811"/>
        <end position="846"/>
    </location>
</feature>
<comment type="catalytic activity">
    <reaction evidence="15">
        <text>L-threonyl-[protein] + ATP = O-phospho-L-threonyl-[protein] + ADP + H(+)</text>
        <dbReference type="Rhea" id="RHEA:46608"/>
        <dbReference type="Rhea" id="RHEA-COMP:11060"/>
        <dbReference type="Rhea" id="RHEA-COMP:11605"/>
        <dbReference type="ChEBI" id="CHEBI:15378"/>
        <dbReference type="ChEBI" id="CHEBI:30013"/>
        <dbReference type="ChEBI" id="CHEBI:30616"/>
        <dbReference type="ChEBI" id="CHEBI:61977"/>
        <dbReference type="ChEBI" id="CHEBI:456216"/>
        <dbReference type="EC" id="2.7.11.1"/>
    </reaction>
</comment>
<keyword evidence="9" id="KW-0418">Kinase</keyword>
<dbReference type="Pfam" id="PF00069">
    <property type="entry name" value="Pkinase"/>
    <property type="match status" value="1"/>
</dbReference>
<gene>
    <name evidence="21" type="ORF">F511_02275</name>
</gene>
<dbReference type="Pfam" id="PF07714">
    <property type="entry name" value="PK_Tyr_Ser-Thr"/>
    <property type="match status" value="1"/>
</dbReference>
<dbReference type="EC" id="2.7.11.1" evidence="2"/>
<evidence type="ECO:0000313" key="22">
    <source>
        <dbReference type="Proteomes" id="UP000250235"/>
    </source>
</evidence>
<dbReference type="CDD" id="cd14066">
    <property type="entry name" value="STKc_IRAK"/>
    <property type="match status" value="1"/>
</dbReference>
<evidence type="ECO:0000256" key="13">
    <source>
        <dbReference type="ARBA" id="ARBA00023170"/>
    </source>
</evidence>
<evidence type="ECO:0000256" key="19">
    <source>
        <dbReference type="SAM" id="SignalP"/>
    </source>
</evidence>
<evidence type="ECO:0000256" key="3">
    <source>
        <dbReference type="ARBA" id="ARBA00022527"/>
    </source>
</evidence>
<feature type="region of interest" description="Disordered" evidence="18">
    <location>
        <begin position="763"/>
        <end position="792"/>
    </location>
</feature>
<dbReference type="InterPro" id="IPR001245">
    <property type="entry name" value="Ser-Thr/Tyr_kinase_cat_dom"/>
</dbReference>
<dbReference type="InterPro" id="IPR008266">
    <property type="entry name" value="Tyr_kinase_AS"/>
</dbReference>
<evidence type="ECO:0000256" key="5">
    <source>
        <dbReference type="ARBA" id="ARBA00022679"/>
    </source>
</evidence>
<dbReference type="FunFam" id="1.10.510.10:FF:000195">
    <property type="entry name" value="pto-interacting protein 1"/>
    <property type="match status" value="1"/>
</dbReference>
<evidence type="ECO:0000256" key="10">
    <source>
        <dbReference type="ARBA" id="ARBA00022840"/>
    </source>
</evidence>
<keyword evidence="13" id="KW-0675">Receptor</keyword>
<dbReference type="PROSITE" id="PS00108">
    <property type="entry name" value="PROTEIN_KINASE_ST"/>
    <property type="match status" value="1"/>
</dbReference>
<evidence type="ECO:0000256" key="18">
    <source>
        <dbReference type="SAM" id="MobiDB-lite"/>
    </source>
</evidence>
<dbReference type="Proteomes" id="UP000250235">
    <property type="component" value="Unassembled WGS sequence"/>
</dbReference>
<evidence type="ECO:0000313" key="21">
    <source>
        <dbReference type="EMBL" id="KZV45615.1"/>
    </source>
</evidence>
<evidence type="ECO:0000256" key="4">
    <source>
        <dbReference type="ARBA" id="ARBA00022553"/>
    </source>
</evidence>
<organism evidence="21 22">
    <name type="scientific">Dorcoceras hygrometricum</name>
    <dbReference type="NCBI Taxonomy" id="472368"/>
    <lineage>
        <taxon>Eukaryota</taxon>
        <taxon>Viridiplantae</taxon>
        <taxon>Streptophyta</taxon>
        <taxon>Embryophyta</taxon>
        <taxon>Tracheophyta</taxon>
        <taxon>Spermatophyta</taxon>
        <taxon>Magnoliopsida</taxon>
        <taxon>eudicotyledons</taxon>
        <taxon>Gunneridae</taxon>
        <taxon>Pentapetalae</taxon>
        <taxon>asterids</taxon>
        <taxon>lamiids</taxon>
        <taxon>Lamiales</taxon>
        <taxon>Gesneriaceae</taxon>
        <taxon>Didymocarpoideae</taxon>
        <taxon>Trichosporeae</taxon>
        <taxon>Loxocarpinae</taxon>
        <taxon>Dorcoceras</taxon>
    </lineage>
</organism>
<dbReference type="InterPro" id="IPR011009">
    <property type="entry name" value="Kinase-like_dom_sf"/>
</dbReference>
<dbReference type="SUPFAM" id="SSF56112">
    <property type="entry name" value="Protein kinase-like (PK-like)"/>
    <property type="match status" value="2"/>
</dbReference>
<keyword evidence="3" id="KW-0723">Serine/threonine-protein kinase</keyword>
<sequence>MNDCCRRAYPISLLLFICFIALTDCIDGPADYITGDVSINCGSNAVSAAHSGRKWIGDKHPKLGYSLQLKGTSTISSGGDSISEYNIPYKTARISSSAFSYTFLLNSGQKCIRLHFNPTVYKGFKRQKDLFNVVAGTFTLLGNFSASLTSDALGLSYFVKEYCFNVKENQPLEIVFSPATSQSRHAYAFINGIEIIPETPGHSYFHGGGIRVLGYDRHLFYIDNDTALEMVHREKVVLDSASSGDDFGDIFGKGGTFPEEKALDKTWKIAVDVGFRYLVRLQFTNQGLEMIENGQMIFEVLVNGILACKNVDILQERDKIGYRDFIVVMRGLKEAGKRDLSLQMRDEFVDGHRPFPGFEIFKLSNLENSLAIPNPLVSTRRAQSRTIQSLLSNFGHRNVVATFAIAIVSLANTILHKLGGISVSTDVEEETKPSARAERFCRRFTLKQIQSGTRDFNDALIIGKGGFGKVYKCVIDNSEVVAVKRLKSNSRQGAHEFLTEIETLSELRHNNLVSLIGYCNEQGEMILVYDYMQNGTLADHLYNLEKDGVDSPLTWKRRLDICIGAGRALDYLHTGHSVIHRDVKVSNILLDENFQAKVSDFGLVKHESRNKLQSHVSTRVKGTFGYFDPNYFRTGKLTRKSDIYAFGVVLLEVLCGRPALDKSVPKEDQILTKWARDKISKGEVDLIVASSLREEISPDSLRTFITVVERCLDDKPRKRPTMAQVVLQLELALEQQKTTKCSSFHDDANVLIGNEQAIIPHPSGQTNHNDEANALVGGQPLSSSPDGLALIPHPIEQSRPEAGALANEQIMSSSPTEQTLEPPPREQTRRHVNKGHPPSEENWRRVTANKRSRSFWDSFWNIFKPSKKSELPTSGGERGEPRTSDAKSSGAAENDLTIQVPSLSLAEVRQLTNNFRSEALIGEGYYGKVYYAELSSGQPAAIKKLDDSSSPETDSDFMPQLSLVSRLKHENFVRLLGYCVDANNRILAYEYATKGTLHDVLHGRKGVRGAKPGPVLTWNQRVKIAYGVAKGLDFLHEKCQPSIVHRDVRSSNVLLFDDFSSKLADFTLAERSRDPVTIHEYSNRVLGIFGYHAPEYAMAGQITRKSDVYSYGVVLLELLTGRKPVDHTQPRGQQNLVTWATPRLGEDKVKQCVDPKLNGDYPRKAAAKMAAVAALCLQYEEEFRIDMSLVLKALQPLLKSLPATPES</sequence>
<keyword evidence="11" id="KW-1133">Transmembrane helix</keyword>
<feature type="domain" description="Protein kinase" evidence="20">
    <location>
        <begin position="915"/>
        <end position="1198"/>
    </location>
</feature>
<comment type="subcellular location">
    <subcellularLocation>
        <location evidence="1">Membrane</location>
        <topology evidence="1">Single-pass type I membrane protein</topology>
    </subcellularLocation>
</comment>
<dbReference type="InterPro" id="IPR021720">
    <property type="entry name" value="Malectin_dom"/>
</dbReference>
<evidence type="ECO:0000256" key="17">
    <source>
        <dbReference type="PROSITE-ProRule" id="PRU10141"/>
    </source>
</evidence>
<feature type="domain" description="Protein kinase" evidence="20">
    <location>
        <begin position="456"/>
        <end position="731"/>
    </location>
</feature>
<proteinExistence type="predicted"/>
<dbReference type="GO" id="GO:0004674">
    <property type="term" value="F:protein serine/threonine kinase activity"/>
    <property type="evidence" value="ECO:0007669"/>
    <property type="project" value="UniProtKB-KW"/>
</dbReference>
<dbReference type="PANTHER" id="PTHR47983:SF16">
    <property type="entry name" value="OS02G0565500 PROTEIN"/>
    <property type="match status" value="1"/>
</dbReference>
<dbReference type="PROSITE" id="PS00109">
    <property type="entry name" value="PROTEIN_KINASE_TYR"/>
    <property type="match status" value="1"/>
</dbReference>
<dbReference type="GO" id="GO:0016020">
    <property type="term" value="C:membrane"/>
    <property type="evidence" value="ECO:0007669"/>
    <property type="project" value="UniProtKB-SubCell"/>
</dbReference>
<evidence type="ECO:0000256" key="8">
    <source>
        <dbReference type="ARBA" id="ARBA00022741"/>
    </source>
</evidence>
<feature type="binding site" evidence="17">
    <location>
        <position position="944"/>
    </location>
    <ligand>
        <name>ATP</name>
        <dbReference type="ChEBI" id="CHEBI:30616"/>
    </ligand>
</feature>
<dbReference type="InterPro" id="IPR000719">
    <property type="entry name" value="Prot_kinase_dom"/>
</dbReference>
<comment type="catalytic activity">
    <reaction evidence="16">
        <text>L-seryl-[protein] + ATP = O-phospho-L-seryl-[protein] + ADP + H(+)</text>
        <dbReference type="Rhea" id="RHEA:17989"/>
        <dbReference type="Rhea" id="RHEA-COMP:9863"/>
        <dbReference type="Rhea" id="RHEA-COMP:11604"/>
        <dbReference type="ChEBI" id="CHEBI:15378"/>
        <dbReference type="ChEBI" id="CHEBI:29999"/>
        <dbReference type="ChEBI" id="CHEBI:30616"/>
        <dbReference type="ChEBI" id="CHEBI:83421"/>
        <dbReference type="ChEBI" id="CHEBI:456216"/>
        <dbReference type="EC" id="2.7.11.1"/>
    </reaction>
</comment>
<evidence type="ECO:0000259" key="20">
    <source>
        <dbReference type="PROSITE" id="PS50011"/>
    </source>
</evidence>
<dbReference type="Gene3D" id="3.30.200.20">
    <property type="entry name" value="Phosphorylase Kinase, domain 1"/>
    <property type="match status" value="2"/>
</dbReference>
<dbReference type="PROSITE" id="PS50011">
    <property type="entry name" value="PROTEIN_KINASE_DOM"/>
    <property type="match status" value="2"/>
</dbReference>
<dbReference type="AlphaFoldDB" id="A0A2Z7CFY4"/>
<feature type="region of interest" description="Disordered" evidence="18">
    <location>
        <begin position="867"/>
        <end position="895"/>
    </location>
</feature>
<feature type="chain" id="PRO_5016425228" description="non-specific serine/threonine protein kinase" evidence="19">
    <location>
        <begin position="26"/>
        <end position="1207"/>
    </location>
</feature>
<evidence type="ECO:0000256" key="15">
    <source>
        <dbReference type="ARBA" id="ARBA00047899"/>
    </source>
</evidence>
<evidence type="ECO:0000256" key="2">
    <source>
        <dbReference type="ARBA" id="ARBA00012513"/>
    </source>
</evidence>
<dbReference type="PROSITE" id="PS00107">
    <property type="entry name" value="PROTEIN_KINASE_ATP"/>
    <property type="match status" value="2"/>
</dbReference>
<dbReference type="InterPro" id="IPR008271">
    <property type="entry name" value="Ser/Thr_kinase_AS"/>
</dbReference>
<evidence type="ECO:0000256" key="1">
    <source>
        <dbReference type="ARBA" id="ARBA00004479"/>
    </source>
</evidence>
<reference evidence="21 22" key="1">
    <citation type="journal article" date="2015" name="Proc. Natl. Acad. Sci. U.S.A.">
        <title>The resurrection genome of Boea hygrometrica: A blueprint for survival of dehydration.</title>
        <authorList>
            <person name="Xiao L."/>
            <person name="Yang G."/>
            <person name="Zhang L."/>
            <person name="Yang X."/>
            <person name="Zhao S."/>
            <person name="Ji Z."/>
            <person name="Zhou Q."/>
            <person name="Hu M."/>
            <person name="Wang Y."/>
            <person name="Chen M."/>
            <person name="Xu Y."/>
            <person name="Jin H."/>
            <person name="Xiao X."/>
            <person name="Hu G."/>
            <person name="Bao F."/>
            <person name="Hu Y."/>
            <person name="Wan P."/>
            <person name="Li L."/>
            <person name="Deng X."/>
            <person name="Kuang T."/>
            <person name="Xiang C."/>
            <person name="Zhu J.K."/>
            <person name="Oliver M.J."/>
            <person name="He Y."/>
        </authorList>
    </citation>
    <scope>NUCLEOTIDE SEQUENCE [LARGE SCALE GENOMIC DNA]</scope>
    <source>
        <strain evidence="22">cv. XS01</strain>
    </source>
</reference>
<dbReference type="OrthoDB" id="1720310at2759"/>
<feature type="signal peptide" evidence="19">
    <location>
        <begin position="1"/>
        <end position="25"/>
    </location>
</feature>
<dbReference type="SMART" id="SM00220">
    <property type="entry name" value="S_TKc"/>
    <property type="match status" value="2"/>
</dbReference>
<keyword evidence="12" id="KW-0472">Membrane</keyword>
<dbReference type="Gene3D" id="1.10.510.10">
    <property type="entry name" value="Transferase(Phosphotransferase) domain 1"/>
    <property type="match status" value="2"/>
</dbReference>
<keyword evidence="5" id="KW-0808">Transferase</keyword>
<dbReference type="InterPro" id="IPR020635">
    <property type="entry name" value="Tyr_kinase_cat_dom"/>
</dbReference>
<keyword evidence="10 17" id="KW-0067">ATP-binding</keyword>
<evidence type="ECO:0000256" key="14">
    <source>
        <dbReference type="ARBA" id="ARBA00023180"/>
    </source>
</evidence>
<dbReference type="FunFam" id="3.30.200.20:FF:000039">
    <property type="entry name" value="receptor-like protein kinase FERONIA"/>
    <property type="match status" value="1"/>
</dbReference>
<dbReference type="SMART" id="SM00219">
    <property type="entry name" value="TyrKc"/>
    <property type="match status" value="2"/>
</dbReference>
<evidence type="ECO:0000256" key="12">
    <source>
        <dbReference type="ARBA" id="ARBA00023136"/>
    </source>
</evidence>
<name>A0A2Z7CFY4_9LAMI</name>
<keyword evidence="7 19" id="KW-0732">Signal</keyword>
<dbReference type="InterPro" id="IPR052101">
    <property type="entry name" value="Plant_StressResp_Kinase"/>
</dbReference>
<keyword evidence="6" id="KW-0812">Transmembrane</keyword>
<dbReference type="FunFam" id="1.10.510.10:FF:000287">
    <property type="entry name" value="probable LRR receptor-like serine/threonine-protein kinase RKF3"/>
    <property type="match status" value="1"/>
</dbReference>
<evidence type="ECO:0000256" key="6">
    <source>
        <dbReference type="ARBA" id="ARBA00022692"/>
    </source>
</evidence>